<accession>A0A0K6ID36</accession>
<reference evidence="2" key="1">
    <citation type="submission" date="2015-08" db="EMBL/GenBank/DDBJ databases">
        <authorList>
            <person name="Varghese N."/>
        </authorList>
    </citation>
    <scope>NUCLEOTIDE SEQUENCE [LARGE SCALE GENOMIC DNA]</scope>
    <source>
        <strain evidence="2">DSM 23407</strain>
    </source>
</reference>
<protein>
    <submittedName>
        <fullName evidence="1">Uncharacterized protein</fullName>
    </submittedName>
</protein>
<evidence type="ECO:0000313" key="2">
    <source>
        <dbReference type="Proteomes" id="UP000183900"/>
    </source>
</evidence>
<dbReference type="RefSeq" id="WP_055457191.1">
    <property type="nucleotide sequence ID" value="NZ_CYHE01000024.1"/>
</dbReference>
<dbReference type="AlphaFoldDB" id="A0A0K6ID36"/>
<name>A0A0K6ID36_9HYPH</name>
<sequence length="73" mass="8153">MRTECTNDMALDAFITRKAEIDAMLARLAALSDEHFGYAPDEINWGHVGTLAHYAELLKRITDAAFQEGERAV</sequence>
<organism evidence="1 2">
    <name type="scientific">Pannonibacter indicus</name>
    <dbReference type="NCBI Taxonomy" id="466044"/>
    <lineage>
        <taxon>Bacteria</taxon>
        <taxon>Pseudomonadati</taxon>
        <taxon>Pseudomonadota</taxon>
        <taxon>Alphaproteobacteria</taxon>
        <taxon>Hyphomicrobiales</taxon>
        <taxon>Stappiaceae</taxon>
        <taxon>Pannonibacter</taxon>
    </lineage>
</organism>
<proteinExistence type="predicted"/>
<evidence type="ECO:0000313" key="1">
    <source>
        <dbReference type="EMBL" id="CUB00963.1"/>
    </source>
</evidence>
<dbReference type="Proteomes" id="UP000183900">
    <property type="component" value="Unassembled WGS sequence"/>
</dbReference>
<dbReference type="EMBL" id="CYHE01000024">
    <property type="protein sequence ID" value="CUB00963.1"/>
    <property type="molecule type" value="Genomic_DNA"/>
</dbReference>
<dbReference type="OrthoDB" id="6198191at2"/>
<keyword evidence="2" id="KW-1185">Reference proteome</keyword>
<gene>
    <name evidence="1" type="ORF">Ga0061067_12421</name>
</gene>